<evidence type="ECO:0000313" key="2">
    <source>
        <dbReference type="EMBL" id="PRR78774.1"/>
    </source>
</evidence>
<feature type="chain" id="PRO_5039054351" description="Translocation protein TolB" evidence="1">
    <location>
        <begin position="25"/>
        <end position="361"/>
    </location>
</feature>
<accession>A0A2T0B4G3</accession>
<feature type="signal peptide" evidence="1">
    <location>
        <begin position="1"/>
        <end position="24"/>
    </location>
</feature>
<evidence type="ECO:0000256" key="1">
    <source>
        <dbReference type="SAM" id="SignalP"/>
    </source>
</evidence>
<proteinExistence type="predicted"/>
<dbReference type="AlphaFoldDB" id="A0A2T0B4G3"/>
<name>A0A2T0B4G3_9CLOT</name>
<dbReference type="OrthoDB" id="1889062at2"/>
<evidence type="ECO:0008006" key="4">
    <source>
        <dbReference type="Google" id="ProtNLM"/>
    </source>
</evidence>
<sequence>MSVKKRIVLTICFLLLMLTASSCSKGKNKAIDNQKNFDVPKYPNIMIMENKSDKINFYKADQDSMTKMGSMDNVREIVYNNNNSIVGLLMPDKDNLKKNTIRVISGKGENTIDGFYFAKDLRLSPNGENLAYRSFKDQSLDSAQGLSLYSVENNKKIDFESQVLTSGNLYAWISDEEILYYGASVKDGKNTGIFKYNTKEHKEEMYVGNIKGYCTYFMPLGDKILILSRDIEENKLYIYNKGKDESINISNNIENVYDGIFDRNNNLVYIIASEKNVDIPTLYKINLTSYKIERINYDFPKIVDPDGGLRVDSNGLLYYCGFTSLEENTDNNNDVFMYNPKENSNNLISIDSSQYKINGSN</sequence>
<evidence type="ECO:0000313" key="3">
    <source>
        <dbReference type="Proteomes" id="UP000239706"/>
    </source>
</evidence>
<dbReference type="PROSITE" id="PS51257">
    <property type="entry name" value="PROKAR_LIPOPROTEIN"/>
    <property type="match status" value="1"/>
</dbReference>
<gene>
    <name evidence="2" type="ORF">CLLI_13560</name>
</gene>
<comment type="caution">
    <text evidence="2">The sequence shown here is derived from an EMBL/GenBank/DDBJ whole genome shotgun (WGS) entry which is preliminary data.</text>
</comment>
<organism evidence="2 3">
    <name type="scientific">Clostridium liquoris</name>
    <dbReference type="NCBI Taxonomy" id="1289519"/>
    <lineage>
        <taxon>Bacteria</taxon>
        <taxon>Bacillati</taxon>
        <taxon>Bacillota</taxon>
        <taxon>Clostridia</taxon>
        <taxon>Eubacteriales</taxon>
        <taxon>Clostridiaceae</taxon>
        <taxon>Clostridium</taxon>
    </lineage>
</organism>
<dbReference type="EMBL" id="PVXO01000036">
    <property type="protein sequence ID" value="PRR78774.1"/>
    <property type="molecule type" value="Genomic_DNA"/>
</dbReference>
<keyword evidence="3" id="KW-1185">Reference proteome</keyword>
<dbReference type="Proteomes" id="UP000239706">
    <property type="component" value="Unassembled WGS sequence"/>
</dbReference>
<dbReference type="SUPFAM" id="SSF69304">
    <property type="entry name" value="Tricorn protease N-terminal domain"/>
    <property type="match status" value="1"/>
</dbReference>
<reference evidence="2 3" key="1">
    <citation type="submission" date="2018-03" db="EMBL/GenBank/DDBJ databases">
        <title>Genome sequence of Clostridium liquoris DSM 100320.</title>
        <authorList>
            <person name="Poehlein A."/>
            <person name="Daniel R."/>
        </authorList>
    </citation>
    <scope>NUCLEOTIDE SEQUENCE [LARGE SCALE GENOMIC DNA]</scope>
    <source>
        <strain evidence="2 3">DSM 100320</strain>
    </source>
</reference>
<dbReference type="RefSeq" id="WP_106063472.1">
    <property type="nucleotide sequence ID" value="NZ_PVXO01000036.1"/>
</dbReference>
<keyword evidence="1" id="KW-0732">Signal</keyword>
<protein>
    <recommendedName>
        <fullName evidence="4">Translocation protein TolB</fullName>
    </recommendedName>
</protein>